<reference evidence="1 2" key="1">
    <citation type="journal article" date="2015" name="Int. J. Syst. Evol. Microbiol.">
        <title>Burkholderia monticola sp. nov., isolated from mountain soil.</title>
        <authorList>
            <person name="Baek I."/>
            <person name="Seo B."/>
            <person name="Lee I."/>
            <person name="Yi H."/>
            <person name="Chun J."/>
        </authorList>
    </citation>
    <scope>NUCLEOTIDE SEQUENCE [LARGE SCALE GENOMIC DNA]</scope>
    <source>
        <strain evidence="1 2">JC2948</strain>
    </source>
</reference>
<dbReference type="RefSeq" id="WP_062130429.1">
    <property type="nucleotide sequence ID" value="NZ_LRBG01000031.1"/>
</dbReference>
<dbReference type="AlphaFoldDB" id="A0A149PKN5"/>
<dbReference type="OrthoDB" id="9024326at2"/>
<accession>A0A149PKN5</accession>
<name>A0A149PKN5_9BURK</name>
<dbReference type="Proteomes" id="UP000075613">
    <property type="component" value="Unassembled WGS sequence"/>
</dbReference>
<gene>
    <name evidence="1" type="ORF">CI15_20780</name>
</gene>
<sequence>MFDLDVALLSPDQQVISLRDIAGTAGLVIAGLGRGAERGFQMAHRFHDAGDQLATAGVNLAFVYPHDSRRHVLDPISVACARLRRHPYLLLDPEGRFFRRTVPPRSLSALSVSRRMERFDCLSADLNDAAWERTFRAFLVARIPGGLHELR</sequence>
<dbReference type="EMBL" id="LRBG01000031">
    <property type="protein sequence ID" value="KXU85613.1"/>
    <property type="molecule type" value="Genomic_DNA"/>
</dbReference>
<evidence type="ECO:0000313" key="2">
    <source>
        <dbReference type="Proteomes" id="UP000075613"/>
    </source>
</evidence>
<organism evidence="1 2">
    <name type="scientific">Paraburkholderia monticola</name>
    <dbReference type="NCBI Taxonomy" id="1399968"/>
    <lineage>
        <taxon>Bacteria</taxon>
        <taxon>Pseudomonadati</taxon>
        <taxon>Pseudomonadota</taxon>
        <taxon>Betaproteobacteria</taxon>
        <taxon>Burkholderiales</taxon>
        <taxon>Burkholderiaceae</taxon>
        <taxon>Paraburkholderia</taxon>
    </lineage>
</organism>
<protein>
    <submittedName>
        <fullName evidence="1">Uncharacterized protein</fullName>
    </submittedName>
</protein>
<keyword evidence="2" id="KW-1185">Reference proteome</keyword>
<proteinExistence type="predicted"/>
<comment type="caution">
    <text evidence="1">The sequence shown here is derived from an EMBL/GenBank/DDBJ whole genome shotgun (WGS) entry which is preliminary data.</text>
</comment>
<evidence type="ECO:0000313" key="1">
    <source>
        <dbReference type="EMBL" id="KXU85613.1"/>
    </source>
</evidence>